<dbReference type="InterPro" id="IPR018392">
    <property type="entry name" value="LysM"/>
</dbReference>
<dbReference type="PANTHER" id="PTHR47053">
    <property type="entry name" value="MUREIN DD-ENDOPEPTIDASE MEPH-RELATED"/>
    <property type="match status" value="1"/>
</dbReference>
<gene>
    <name evidence="11" type="ORF">CYL18_06310</name>
</gene>
<evidence type="ECO:0000259" key="9">
    <source>
        <dbReference type="PROSITE" id="PS51782"/>
    </source>
</evidence>
<dbReference type="AlphaFoldDB" id="A0A2S7N2I9"/>
<evidence type="ECO:0000256" key="6">
    <source>
        <dbReference type="ARBA" id="ARBA00022807"/>
    </source>
</evidence>
<organism evidence="11 12">
    <name type="scientific">Pradoshia eiseniae</name>
    <dbReference type="NCBI Taxonomy" id="2064768"/>
    <lineage>
        <taxon>Bacteria</taxon>
        <taxon>Bacillati</taxon>
        <taxon>Bacillota</taxon>
        <taxon>Bacilli</taxon>
        <taxon>Bacillales</taxon>
        <taxon>Bacillaceae</taxon>
        <taxon>Pradoshia</taxon>
    </lineage>
</organism>
<dbReference type="EMBL" id="PKOZ01000002">
    <property type="protein sequence ID" value="PQD96208.1"/>
    <property type="molecule type" value="Genomic_DNA"/>
</dbReference>
<keyword evidence="12" id="KW-1185">Reference proteome</keyword>
<reference evidence="11 12" key="1">
    <citation type="submission" date="2017-12" db="EMBL/GenBank/DDBJ databases">
        <title>Taxonomic description and draft genome of Pradoshia cofamensis Gen. nov., sp. nov., a thermotolerant bacillale isolated from anterior gut of earthworm Eisenia fetida.</title>
        <authorList>
            <person name="Saha T."/>
            <person name="Chakraborty R."/>
        </authorList>
    </citation>
    <scope>NUCLEOTIDE SEQUENCE [LARGE SCALE GENOMIC DNA]</scope>
    <source>
        <strain evidence="11 12">EAG3</strain>
    </source>
</reference>
<dbReference type="InterPro" id="IPR051202">
    <property type="entry name" value="Peptidase_C40"/>
</dbReference>
<dbReference type="Proteomes" id="UP000239663">
    <property type="component" value="Unassembled WGS sequence"/>
</dbReference>
<feature type="domain" description="LysM" evidence="9">
    <location>
        <begin position="27"/>
        <end position="70"/>
    </location>
</feature>
<evidence type="ECO:0000256" key="3">
    <source>
        <dbReference type="ARBA" id="ARBA00022729"/>
    </source>
</evidence>
<evidence type="ECO:0000256" key="2">
    <source>
        <dbReference type="ARBA" id="ARBA00022670"/>
    </source>
</evidence>
<evidence type="ECO:0000256" key="1">
    <source>
        <dbReference type="ARBA" id="ARBA00007074"/>
    </source>
</evidence>
<dbReference type="OrthoDB" id="9813368at2"/>
<dbReference type="CDD" id="cd00118">
    <property type="entry name" value="LysM"/>
    <property type="match status" value="3"/>
</dbReference>
<evidence type="ECO:0000256" key="7">
    <source>
        <dbReference type="SAM" id="MobiDB-lite"/>
    </source>
</evidence>
<dbReference type="Pfam" id="PF01476">
    <property type="entry name" value="LysM"/>
    <property type="match status" value="3"/>
</dbReference>
<feature type="domain" description="NlpC/P60" evidence="10">
    <location>
        <begin position="222"/>
        <end position="342"/>
    </location>
</feature>
<dbReference type="Gene3D" id="3.10.350.10">
    <property type="entry name" value="LysM domain"/>
    <property type="match status" value="3"/>
</dbReference>
<dbReference type="SUPFAM" id="SSF54001">
    <property type="entry name" value="Cysteine proteinases"/>
    <property type="match status" value="1"/>
</dbReference>
<dbReference type="RefSeq" id="WP_104848635.1">
    <property type="nucleotide sequence ID" value="NZ_PKOZ01000002.1"/>
</dbReference>
<feature type="region of interest" description="Disordered" evidence="7">
    <location>
        <begin position="135"/>
        <end position="158"/>
    </location>
</feature>
<feature type="domain" description="LysM" evidence="9">
    <location>
        <begin position="88"/>
        <end position="131"/>
    </location>
</feature>
<dbReference type="GO" id="GO:0008234">
    <property type="term" value="F:cysteine-type peptidase activity"/>
    <property type="evidence" value="ECO:0007669"/>
    <property type="project" value="UniProtKB-KW"/>
</dbReference>
<evidence type="ECO:0000313" key="11">
    <source>
        <dbReference type="EMBL" id="PQD96208.1"/>
    </source>
</evidence>
<comment type="caution">
    <text evidence="11">The sequence shown here is derived from an EMBL/GenBank/DDBJ whole genome shotgun (WGS) entry which is preliminary data.</text>
</comment>
<proteinExistence type="inferred from homology"/>
<dbReference type="GO" id="GO:0006508">
    <property type="term" value="P:proteolysis"/>
    <property type="evidence" value="ECO:0007669"/>
    <property type="project" value="UniProtKB-KW"/>
</dbReference>
<evidence type="ECO:0000256" key="4">
    <source>
        <dbReference type="ARBA" id="ARBA00022737"/>
    </source>
</evidence>
<comment type="similarity">
    <text evidence="1">Belongs to the peptidase C40 family.</text>
</comment>
<sequence length="342" mass="36855">MKKEAVAFAAVAIMATSYASSASADSLTYTIKKGDTLSAIANKSGTTVAALKKLNNLKSDLIFPNQVLLLEKKAAAKPDKQPSKSSAKTYTVVAGDNLSKIASKNKVTVNNLMAWNNLKSTIIYPNQVLRLSGFSTSTPVENNPPKKDNPPKSGSTTAYTVKRGDTLGAIGKAYGMSVSSLKSLNDLKSDMIYVGQKLQISGGITPAPSVTPPAKEAPSESSAFVNKLIAESKKLIGIKYVFGGTTINGFDCSGFIYYAFNKAGHKIGRYSAAGYYDRSYYVNTPKPGDLVFFENTYKKGISHLGIYIGNNQFINADNSGVRIVSLDNSYYKKHFSAFKRLY</sequence>
<accession>A0A2S7N2I9</accession>
<keyword evidence="4" id="KW-0677">Repeat</keyword>
<dbReference type="PANTHER" id="PTHR47053:SF1">
    <property type="entry name" value="MUREIN DD-ENDOPEPTIDASE MEPH-RELATED"/>
    <property type="match status" value="1"/>
</dbReference>
<evidence type="ECO:0000313" key="12">
    <source>
        <dbReference type="Proteomes" id="UP000239663"/>
    </source>
</evidence>
<dbReference type="Gene3D" id="3.90.1720.10">
    <property type="entry name" value="endopeptidase domain like (from Nostoc punctiforme)"/>
    <property type="match status" value="1"/>
</dbReference>
<keyword evidence="6" id="KW-0788">Thiol protease</keyword>
<evidence type="ECO:0000256" key="8">
    <source>
        <dbReference type="SAM" id="SignalP"/>
    </source>
</evidence>
<evidence type="ECO:0000259" key="10">
    <source>
        <dbReference type="PROSITE" id="PS51935"/>
    </source>
</evidence>
<feature type="domain" description="LysM" evidence="9">
    <location>
        <begin position="157"/>
        <end position="200"/>
    </location>
</feature>
<dbReference type="Pfam" id="PF00877">
    <property type="entry name" value="NLPC_P60"/>
    <property type="match status" value="1"/>
</dbReference>
<keyword evidence="3 8" id="KW-0732">Signal</keyword>
<dbReference type="SUPFAM" id="SSF54106">
    <property type="entry name" value="LysM domain"/>
    <property type="match status" value="3"/>
</dbReference>
<keyword evidence="5" id="KW-0378">Hydrolase</keyword>
<dbReference type="InterPro" id="IPR000064">
    <property type="entry name" value="NLP_P60_dom"/>
</dbReference>
<protein>
    <submittedName>
        <fullName evidence="11">Peptidoglycan endopeptidase</fullName>
    </submittedName>
</protein>
<evidence type="ECO:0000256" key="5">
    <source>
        <dbReference type="ARBA" id="ARBA00022801"/>
    </source>
</evidence>
<name>A0A2S7N2I9_9BACI</name>
<feature type="chain" id="PRO_5015448357" evidence="8">
    <location>
        <begin position="25"/>
        <end position="342"/>
    </location>
</feature>
<feature type="signal peptide" evidence="8">
    <location>
        <begin position="1"/>
        <end position="24"/>
    </location>
</feature>
<keyword evidence="2" id="KW-0645">Protease</keyword>
<dbReference type="InterPro" id="IPR036779">
    <property type="entry name" value="LysM_dom_sf"/>
</dbReference>
<dbReference type="InterPro" id="IPR038765">
    <property type="entry name" value="Papain-like_cys_pep_sf"/>
</dbReference>
<dbReference type="SMART" id="SM00257">
    <property type="entry name" value="LysM"/>
    <property type="match status" value="3"/>
</dbReference>
<dbReference type="PROSITE" id="PS51935">
    <property type="entry name" value="NLPC_P60"/>
    <property type="match status" value="1"/>
</dbReference>
<dbReference type="PROSITE" id="PS51782">
    <property type="entry name" value="LYSM"/>
    <property type="match status" value="3"/>
</dbReference>